<name>A0A6G7VE19_9GAMM</name>
<protein>
    <recommendedName>
        <fullName evidence="3">Crp/Fnr family transcriptional regulator</fullName>
    </recommendedName>
</protein>
<dbReference type="AlphaFoldDB" id="A0A6G7VE19"/>
<accession>A0A6G7VE19</accession>
<reference evidence="2" key="1">
    <citation type="submission" date="2020-01" db="EMBL/GenBank/DDBJ databases">
        <title>Caldichromatium gen. nov., sp. nov., a thermophilic purple sulfur bacterium member of the family Chromatiaceae isolated from Nakabusa hot spring, Japan.</title>
        <authorList>
            <person name="Saini M.K."/>
            <person name="Hanada S."/>
            <person name="Tank M."/>
        </authorList>
    </citation>
    <scope>NUCLEOTIDE SEQUENCE [LARGE SCALE GENOMIC DNA]</scope>
    <source>
        <strain evidence="2">No.7</strain>
    </source>
</reference>
<evidence type="ECO:0000313" key="1">
    <source>
        <dbReference type="EMBL" id="QIK38289.1"/>
    </source>
</evidence>
<gene>
    <name evidence="1" type="ORF">GWK36_10205</name>
</gene>
<evidence type="ECO:0008006" key="3">
    <source>
        <dbReference type="Google" id="ProtNLM"/>
    </source>
</evidence>
<organism evidence="1 2">
    <name type="scientific">Caldichromatium japonicum</name>
    <dbReference type="NCBI Taxonomy" id="2699430"/>
    <lineage>
        <taxon>Bacteria</taxon>
        <taxon>Pseudomonadati</taxon>
        <taxon>Pseudomonadota</taxon>
        <taxon>Gammaproteobacteria</taxon>
        <taxon>Chromatiales</taxon>
        <taxon>Chromatiaceae</taxon>
        <taxon>Caldichromatium</taxon>
    </lineage>
</organism>
<dbReference type="RefSeq" id="WP_166271048.1">
    <property type="nucleotide sequence ID" value="NZ_CP048029.1"/>
</dbReference>
<dbReference type="EMBL" id="CP048029">
    <property type="protein sequence ID" value="QIK38289.1"/>
    <property type="molecule type" value="Genomic_DNA"/>
</dbReference>
<keyword evidence="2" id="KW-1185">Reference proteome</keyword>
<dbReference type="Proteomes" id="UP000502699">
    <property type="component" value="Chromosome"/>
</dbReference>
<evidence type="ECO:0000313" key="2">
    <source>
        <dbReference type="Proteomes" id="UP000502699"/>
    </source>
</evidence>
<sequence length="128" mass="14033">MAAPPLTSASRQRLLACWHRLAHAERETLLAFAEFLVNRAGVSPSDGAGAIPTPQSIPRPPTETVIGAIRRLSQSYAMLDRDALLHEASALMSAHVLQGRPASEVIEELEALFARHYQHYRAKLIGQD</sequence>
<proteinExistence type="predicted"/>
<dbReference type="KEGG" id="cjap:GWK36_10205"/>